<gene>
    <name evidence="2" type="ORF">POM88_033382</name>
</gene>
<dbReference type="Pfam" id="PF06697">
    <property type="entry name" value="DUF1191"/>
    <property type="match status" value="1"/>
</dbReference>
<keyword evidence="3" id="KW-1185">Reference proteome</keyword>
<dbReference type="PANTHER" id="PTHR33512">
    <property type="entry name" value="PROTEIN, PUTATIVE (DUF1191)-RELATED"/>
    <property type="match status" value="1"/>
</dbReference>
<feature type="transmembrane region" description="Helical" evidence="1">
    <location>
        <begin position="233"/>
        <end position="255"/>
    </location>
</feature>
<keyword evidence="2" id="KW-0449">Lipoprotein</keyword>
<dbReference type="Proteomes" id="UP001237642">
    <property type="component" value="Unassembled WGS sequence"/>
</dbReference>
<feature type="transmembrane region" description="Helical" evidence="1">
    <location>
        <begin position="6"/>
        <end position="24"/>
    </location>
</feature>
<protein>
    <submittedName>
        <fullName evidence="2">Lipoprotein signal peptidase</fullName>
    </submittedName>
</protein>
<dbReference type="EMBL" id="JAUIZM010000007">
    <property type="protein sequence ID" value="KAK1377189.1"/>
    <property type="molecule type" value="Genomic_DNA"/>
</dbReference>
<name>A0AAD8I2C2_9APIA</name>
<dbReference type="AlphaFoldDB" id="A0AAD8I2C2"/>
<dbReference type="GO" id="GO:0016020">
    <property type="term" value="C:membrane"/>
    <property type="evidence" value="ECO:0007669"/>
    <property type="project" value="TreeGrafter"/>
</dbReference>
<reference evidence="2" key="1">
    <citation type="submission" date="2023-02" db="EMBL/GenBank/DDBJ databases">
        <title>Genome of toxic invasive species Heracleum sosnowskyi carries increased number of genes despite the absence of recent whole-genome duplications.</title>
        <authorList>
            <person name="Schelkunov M."/>
            <person name="Shtratnikova V."/>
            <person name="Makarenko M."/>
            <person name="Klepikova A."/>
            <person name="Omelchenko D."/>
            <person name="Novikova G."/>
            <person name="Obukhova E."/>
            <person name="Bogdanov V."/>
            <person name="Penin A."/>
            <person name="Logacheva M."/>
        </authorList>
    </citation>
    <scope>NUCLEOTIDE SEQUENCE</scope>
    <source>
        <strain evidence="2">Hsosn_3</strain>
        <tissue evidence="2">Leaf</tissue>
    </source>
</reference>
<proteinExistence type="predicted"/>
<evidence type="ECO:0000256" key="1">
    <source>
        <dbReference type="SAM" id="Phobius"/>
    </source>
</evidence>
<evidence type="ECO:0000313" key="3">
    <source>
        <dbReference type="Proteomes" id="UP001237642"/>
    </source>
</evidence>
<keyword evidence="1" id="KW-1133">Transmembrane helix</keyword>
<dbReference type="InterPro" id="IPR010605">
    <property type="entry name" value="DUF1191"/>
</dbReference>
<sequence>MGYKNINSVMFYMWVSLLLLESLIPRMLATDTRHYDPLLFDDFVHEYAEKAVKKPRTGTLYNITLPSNYSGVEVSYMRLKSGSLWRRGKNSSLFKIPKRILPSPYVNRIDIVFQNVGKLSSSYFNIPNYTFVAPVIGFHIYGVNVSSSDGSRMLTISLQGDPIVVQFSSLSLDEKDNATMKCVRFGADGTEVEFSSVNAPDYTCNAHNQGHFSIVVPSLQPPSAKKRKRREKLWFWLLIGGGGFVFLILCGILVFKMFRAWKIEGLVKESDRSVALDMVWIGESWMPSAGGIRTQPILENDYVP</sequence>
<keyword evidence="1" id="KW-0472">Membrane</keyword>
<keyword evidence="1" id="KW-0812">Transmembrane</keyword>
<organism evidence="2 3">
    <name type="scientific">Heracleum sosnowskyi</name>
    <dbReference type="NCBI Taxonomy" id="360622"/>
    <lineage>
        <taxon>Eukaryota</taxon>
        <taxon>Viridiplantae</taxon>
        <taxon>Streptophyta</taxon>
        <taxon>Embryophyta</taxon>
        <taxon>Tracheophyta</taxon>
        <taxon>Spermatophyta</taxon>
        <taxon>Magnoliopsida</taxon>
        <taxon>eudicotyledons</taxon>
        <taxon>Gunneridae</taxon>
        <taxon>Pentapetalae</taxon>
        <taxon>asterids</taxon>
        <taxon>campanulids</taxon>
        <taxon>Apiales</taxon>
        <taxon>Apiaceae</taxon>
        <taxon>Apioideae</taxon>
        <taxon>apioid superclade</taxon>
        <taxon>Tordylieae</taxon>
        <taxon>Tordyliinae</taxon>
        <taxon>Heracleum</taxon>
    </lineage>
</organism>
<dbReference type="PANTHER" id="PTHR33512:SF7">
    <property type="entry name" value="LEGUME LECTIN DOMAIN-CONTAINING PROTEIN"/>
    <property type="match status" value="1"/>
</dbReference>
<comment type="caution">
    <text evidence="2">The sequence shown here is derived from an EMBL/GenBank/DDBJ whole genome shotgun (WGS) entry which is preliminary data.</text>
</comment>
<reference evidence="2" key="2">
    <citation type="submission" date="2023-05" db="EMBL/GenBank/DDBJ databases">
        <authorList>
            <person name="Schelkunov M.I."/>
        </authorList>
    </citation>
    <scope>NUCLEOTIDE SEQUENCE</scope>
    <source>
        <strain evidence="2">Hsosn_3</strain>
        <tissue evidence="2">Leaf</tissue>
    </source>
</reference>
<evidence type="ECO:0000313" key="2">
    <source>
        <dbReference type="EMBL" id="KAK1377189.1"/>
    </source>
</evidence>
<accession>A0AAD8I2C2</accession>